<dbReference type="Proteomes" id="UP001155144">
    <property type="component" value="Unassembled WGS sequence"/>
</dbReference>
<proteinExistence type="predicted"/>
<accession>A0A9X2PQH0</accession>
<name>A0A9X2PQH0_9BACT</name>
<comment type="caution">
    <text evidence="2">The sequence shown here is derived from an EMBL/GenBank/DDBJ whole genome shotgun (WGS) entry which is preliminary data.</text>
</comment>
<dbReference type="AlphaFoldDB" id="A0A9X2PQH0"/>
<evidence type="ECO:0000313" key="1">
    <source>
        <dbReference type="EMBL" id="MCS3709325.1"/>
    </source>
</evidence>
<organism evidence="2 3">
    <name type="scientific">Salinibacter ruber</name>
    <dbReference type="NCBI Taxonomy" id="146919"/>
    <lineage>
        <taxon>Bacteria</taxon>
        <taxon>Pseudomonadati</taxon>
        <taxon>Rhodothermota</taxon>
        <taxon>Rhodothermia</taxon>
        <taxon>Rhodothermales</taxon>
        <taxon>Salinibacteraceae</taxon>
        <taxon>Salinibacter</taxon>
    </lineage>
</organism>
<dbReference type="Proteomes" id="UP001155057">
    <property type="component" value="Unassembled WGS sequence"/>
</dbReference>
<dbReference type="EMBL" id="JANUBL010000003">
    <property type="protein sequence ID" value="MCS4121991.1"/>
    <property type="molecule type" value="Genomic_DNA"/>
</dbReference>
<evidence type="ECO:0000313" key="2">
    <source>
        <dbReference type="EMBL" id="MCS4121991.1"/>
    </source>
</evidence>
<sequence length="63" mass="6760">MPGVDQVIVLGGHDYTWDPENRGGLRLAPLVSDLLACGPVGPGAQALRKVFLLVDSDTFLIER</sequence>
<gene>
    <name evidence="2" type="ORF">GGP45_002344</name>
    <name evidence="1" type="ORF">GGP61_000928</name>
</gene>
<dbReference type="EMBL" id="JANUAE010000003">
    <property type="protein sequence ID" value="MCS3709325.1"/>
    <property type="molecule type" value="Genomic_DNA"/>
</dbReference>
<evidence type="ECO:0000313" key="3">
    <source>
        <dbReference type="Proteomes" id="UP001155144"/>
    </source>
</evidence>
<protein>
    <submittedName>
        <fullName evidence="2">Uncharacterized protein</fullName>
    </submittedName>
</protein>
<reference evidence="2" key="1">
    <citation type="submission" date="2022-08" db="EMBL/GenBank/DDBJ databases">
        <title>Genomic Encyclopedia of Type Strains, Phase V (KMG-V): Genome sequencing to study the core and pangenomes of soil and plant-associated prokaryotes.</title>
        <authorList>
            <person name="Whitman W."/>
        </authorList>
    </citation>
    <scope>NUCLEOTIDE SEQUENCE</scope>
    <source>
        <strain evidence="2">SP3026</strain>
        <strain evidence="1">SP3049</strain>
    </source>
</reference>